<dbReference type="PANTHER" id="PTHR48438">
    <property type="entry name" value="ALPHA-(1,3)-FUCOSYLTRANSFERASE C-RELATED"/>
    <property type="match status" value="1"/>
</dbReference>
<evidence type="ECO:0000313" key="15">
    <source>
        <dbReference type="EMBL" id="KFD55705.1"/>
    </source>
</evidence>
<protein>
    <recommendedName>
        <fullName evidence="12">Fucosyltransferase</fullName>
        <ecNumber evidence="12">2.4.1.-</ecNumber>
    </recommendedName>
</protein>
<dbReference type="EMBL" id="KL363198">
    <property type="protein sequence ID" value="KFD55705.1"/>
    <property type="molecule type" value="Genomic_DNA"/>
</dbReference>
<comment type="pathway">
    <text evidence="2">Protein modification; protein glycosylation.</text>
</comment>
<reference evidence="15 16" key="1">
    <citation type="journal article" date="2014" name="Nat. Genet.">
        <title>Genome and transcriptome of the porcine whipworm Trichuris suis.</title>
        <authorList>
            <person name="Jex A.R."/>
            <person name="Nejsum P."/>
            <person name="Schwarz E.M."/>
            <person name="Hu L."/>
            <person name="Young N.D."/>
            <person name="Hall R.S."/>
            <person name="Korhonen P.K."/>
            <person name="Liao S."/>
            <person name="Thamsborg S."/>
            <person name="Xia J."/>
            <person name="Xu P."/>
            <person name="Wang S."/>
            <person name="Scheerlinck J.P."/>
            <person name="Hofmann A."/>
            <person name="Sternberg P.W."/>
            <person name="Wang J."/>
            <person name="Gasser R.B."/>
        </authorList>
    </citation>
    <scope>NUCLEOTIDE SEQUENCE [LARGE SCALE GENOMIC DNA]</scope>
    <source>
        <strain evidence="15">DCEP-RM93M</strain>
    </source>
</reference>
<evidence type="ECO:0000256" key="9">
    <source>
        <dbReference type="ARBA" id="ARBA00023034"/>
    </source>
</evidence>
<keyword evidence="11" id="KW-0325">Glycoprotein</keyword>
<dbReference type="PANTHER" id="PTHR48438:SF1">
    <property type="entry name" value="ALPHA-(1,3)-FUCOSYLTRANSFERASE C-RELATED"/>
    <property type="match status" value="1"/>
</dbReference>
<dbReference type="GO" id="GO:0032580">
    <property type="term" value="C:Golgi cisterna membrane"/>
    <property type="evidence" value="ECO:0007669"/>
    <property type="project" value="UniProtKB-SubCell"/>
</dbReference>
<dbReference type="Gene3D" id="3.40.50.11660">
    <property type="entry name" value="Glycosyl transferase family 10, C-terminal domain"/>
    <property type="match status" value="1"/>
</dbReference>
<proteinExistence type="inferred from homology"/>
<keyword evidence="8 12" id="KW-1133">Transmembrane helix</keyword>
<dbReference type="GO" id="GO:0008417">
    <property type="term" value="F:fucosyltransferase activity"/>
    <property type="evidence" value="ECO:0007669"/>
    <property type="project" value="InterPro"/>
</dbReference>
<comment type="similarity">
    <text evidence="3 12">Belongs to the glycosyltransferase 10 family.</text>
</comment>
<feature type="domain" description="Fucosyltransferase C-terminal" evidence="13">
    <location>
        <begin position="175"/>
        <end position="345"/>
    </location>
</feature>
<comment type="subcellular location">
    <subcellularLocation>
        <location evidence="1 12">Golgi apparatus</location>
        <location evidence="1 12">Golgi stack membrane</location>
        <topology evidence="1 12">Single-pass type II membrane protein</topology>
    </subcellularLocation>
</comment>
<dbReference type="FunFam" id="3.40.50.11660:FF:000002">
    <property type="entry name" value="Alpha-(1,3)-fucosyltransferase"/>
    <property type="match status" value="1"/>
</dbReference>
<dbReference type="InterPro" id="IPR055270">
    <property type="entry name" value="Glyco_tran_10_C"/>
</dbReference>
<dbReference type="Pfam" id="PF00852">
    <property type="entry name" value="Glyco_transf_10"/>
    <property type="match status" value="1"/>
</dbReference>
<evidence type="ECO:0000256" key="12">
    <source>
        <dbReference type="RuleBase" id="RU003832"/>
    </source>
</evidence>
<evidence type="ECO:0000256" key="5">
    <source>
        <dbReference type="ARBA" id="ARBA00022679"/>
    </source>
</evidence>
<gene>
    <name evidence="15" type="ORF">M513_03453</name>
</gene>
<sequence>MYALTFLERVIKKRCVKVAAKAIVIICIVVMLMLTQSNYPQFQQADSSTISILLWNPIFGQDKIPSLATECAELTCFLTLDRSFYETSAAVVFHMPDLNNYTLERLPNQHFVFFSLESPINTKLPNMEVSPFTLTVTYQPDSDIAVPYAEMLPRQEPMSSHEYEATLHSLRSAFKEKRFKVAWFASSCNPESRRGDYIQELTKHIDVHIYGRCGRRNCSRRNGNVCDQLIRRDYKFTLAFENSVCNYYTTEKPYTALQNLVIPVVLNRKIAESTLPSGSFIAADDFKSPRQLANYLTHLSENVDDYLKYFKWLKLFHKPRMTSMATAFCKLCAFLEAQSPSSKVTPSETARNALQWYTEERQCYPRYAYHLLRMDRRFYLKMNDFIRAFWNFIS</sequence>
<dbReference type="EC" id="2.4.1.-" evidence="12"/>
<dbReference type="InterPro" id="IPR038577">
    <property type="entry name" value="GT10-like_C_sf"/>
</dbReference>
<evidence type="ECO:0000256" key="2">
    <source>
        <dbReference type="ARBA" id="ARBA00004922"/>
    </source>
</evidence>
<keyword evidence="5 12" id="KW-0808">Transferase</keyword>
<evidence type="ECO:0000256" key="7">
    <source>
        <dbReference type="ARBA" id="ARBA00022968"/>
    </source>
</evidence>
<dbReference type="InterPro" id="IPR031481">
    <property type="entry name" value="Glyco_tran_10_N"/>
</dbReference>
<feature type="transmembrane region" description="Helical" evidence="12">
    <location>
        <begin position="18"/>
        <end position="35"/>
    </location>
</feature>
<organism evidence="15 16">
    <name type="scientific">Trichuris suis</name>
    <name type="common">pig whipworm</name>
    <dbReference type="NCBI Taxonomy" id="68888"/>
    <lineage>
        <taxon>Eukaryota</taxon>
        <taxon>Metazoa</taxon>
        <taxon>Ecdysozoa</taxon>
        <taxon>Nematoda</taxon>
        <taxon>Enoplea</taxon>
        <taxon>Dorylaimia</taxon>
        <taxon>Trichinellida</taxon>
        <taxon>Trichuridae</taxon>
        <taxon>Trichuris</taxon>
    </lineage>
</organism>
<dbReference type="UniPathway" id="UPA00378"/>
<evidence type="ECO:0000256" key="3">
    <source>
        <dbReference type="ARBA" id="ARBA00008919"/>
    </source>
</evidence>
<keyword evidence="9 12" id="KW-0333">Golgi apparatus</keyword>
<keyword evidence="7" id="KW-0735">Signal-anchor</keyword>
<dbReference type="InterPro" id="IPR001503">
    <property type="entry name" value="Glyco_trans_10"/>
</dbReference>
<evidence type="ECO:0000259" key="14">
    <source>
        <dbReference type="Pfam" id="PF17039"/>
    </source>
</evidence>
<evidence type="ECO:0000256" key="6">
    <source>
        <dbReference type="ARBA" id="ARBA00022692"/>
    </source>
</evidence>
<evidence type="ECO:0000256" key="10">
    <source>
        <dbReference type="ARBA" id="ARBA00023136"/>
    </source>
</evidence>
<keyword evidence="6 12" id="KW-0812">Transmembrane</keyword>
<dbReference type="AlphaFoldDB" id="A0A085MEQ9"/>
<evidence type="ECO:0000256" key="4">
    <source>
        <dbReference type="ARBA" id="ARBA00022676"/>
    </source>
</evidence>
<keyword evidence="16" id="KW-1185">Reference proteome</keyword>
<dbReference type="SUPFAM" id="SSF53756">
    <property type="entry name" value="UDP-Glycosyltransferase/glycogen phosphorylase"/>
    <property type="match status" value="1"/>
</dbReference>
<keyword evidence="4 12" id="KW-0328">Glycosyltransferase</keyword>
<evidence type="ECO:0000313" key="16">
    <source>
        <dbReference type="Proteomes" id="UP000030764"/>
    </source>
</evidence>
<accession>A0A085MEQ9</accession>
<evidence type="ECO:0000256" key="11">
    <source>
        <dbReference type="ARBA" id="ARBA00023180"/>
    </source>
</evidence>
<keyword evidence="10 12" id="KW-0472">Membrane</keyword>
<dbReference type="Proteomes" id="UP000030764">
    <property type="component" value="Unassembled WGS sequence"/>
</dbReference>
<evidence type="ECO:0000259" key="13">
    <source>
        <dbReference type="Pfam" id="PF00852"/>
    </source>
</evidence>
<name>A0A085MEQ9_9BILA</name>
<evidence type="ECO:0000256" key="1">
    <source>
        <dbReference type="ARBA" id="ARBA00004447"/>
    </source>
</evidence>
<feature type="domain" description="Fucosyltransferase N-terminal" evidence="14">
    <location>
        <begin position="49"/>
        <end position="148"/>
    </location>
</feature>
<evidence type="ECO:0000256" key="8">
    <source>
        <dbReference type="ARBA" id="ARBA00022989"/>
    </source>
</evidence>
<dbReference type="Pfam" id="PF17039">
    <property type="entry name" value="Glyco_tran_10_N"/>
    <property type="match status" value="1"/>
</dbReference>